<name>A0A0K1XB68_9GAMM</name>
<evidence type="ECO:0000313" key="3">
    <source>
        <dbReference type="Proteomes" id="UP000063953"/>
    </source>
</evidence>
<keyword evidence="1" id="KW-0472">Membrane</keyword>
<dbReference type="PIRSF" id="PIRSF004923">
    <property type="entry name" value="RseC"/>
    <property type="match status" value="1"/>
</dbReference>
<protein>
    <recommendedName>
        <fullName evidence="4">RseC/MucC-like positive regulator of sigma(E)</fullName>
    </recommendedName>
</protein>
<dbReference type="InterPro" id="IPR007359">
    <property type="entry name" value="SigmaE_reg_RseC_MucC"/>
</dbReference>
<gene>
    <name evidence="2" type="ORF">AKN88_00695</name>
</gene>
<keyword evidence="3" id="KW-1185">Reference proteome</keyword>
<keyword evidence="1" id="KW-1133">Transmembrane helix</keyword>
<dbReference type="AlphaFoldDB" id="A0A0K1XB68"/>
<keyword evidence="1" id="KW-0812">Transmembrane</keyword>
<evidence type="ECO:0008006" key="4">
    <source>
        <dbReference type="Google" id="ProtNLM"/>
    </source>
</evidence>
<accession>A0A0K1XB68</accession>
<dbReference type="EMBL" id="CP012365">
    <property type="protein sequence ID" value="AKX58620.1"/>
    <property type="molecule type" value="Genomic_DNA"/>
</dbReference>
<feature type="transmembrane region" description="Helical" evidence="1">
    <location>
        <begin position="113"/>
        <end position="132"/>
    </location>
</feature>
<proteinExistence type="predicted"/>
<evidence type="ECO:0000313" key="2">
    <source>
        <dbReference type="EMBL" id="AKX58620.1"/>
    </source>
</evidence>
<dbReference type="Proteomes" id="UP000063953">
    <property type="component" value="Chromosome"/>
</dbReference>
<reference evidence="2 3" key="1">
    <citation type="journal article" date="2015" name="Genome Announc.">
        <title>Genome Sequences of Oblitimonas alkaliphila gen. nov. sp. nov. (Proposed), a Novel Bacterium of the Pseudomonadaceae Family.</title>
        <authorList>
            <person name="Lauer A.C."/>
            <person name="Nicholson A.C."/>
            <person name="Humrighouse B.W."/>
            <person name="Emery B."/>
            <person name="Drobish A."/>
            <person name="Juieng P."/>
            <person name="Loparev V."/>
            <person name="McQuiston J.R."/>
        </authorList>
    </citation>
    <scope>NUCLEOTIDE SEQUENCE [LARGE SCALE GENOMIC DNA]</scope>
    <source>
        <strain evidence="2 3">E5571</strain>
    </source>
</reference>
<dbReference type="PANTHER" id="PTHR35867:SF1">
    <property type="entry name" value="PROTEIN RSEC"/>
    <property type="match status" value="1"/>
</dbReference>
<dbReference type="Pfam" id="PF04246">
    <property type="entry name" value="RseC_MucC"/>
    <property type="match status" value="1"/>
</dbReference>
<dbReference type="STRING" id="1697053.AKN87_02590"/>
<dbReference type="InterPro" id="IPR026268">
    <property type="entry name" value="RseC"/>
</dbReference>
<sequence>MIKEQGTIIATDAVNQVAWVAVQKHTACGACKARAGCGHGKLADLLQTANSPQVSALNLPLNSNQYFTPGDTVEVAIPEQGLLLASVLGYLLPLLGLLSGLLMSAAFDATEPLIILSSFFGLFAGLLLARMISNRYMRRGTLAPQLSKSSSITNLS</sequence>
<dbReference type="RefSeq" id="WP_053099523.1">
    <property type="nucleotide sequence ID" value="NZ_CP012365.1"/>
</dbReference>
<dbReference type="PANTHER" id="PTHR35867">
    <property type="entry name" value="PROTEIN RSEC"/>
    <property type="match status" value="1"/>
</dbReference>
<organism evidence="2 3">
    <name type="scientific">Thiopseudomonas alkaliphila</name>
    <dbReference type="NCBI Taxonomy" id="1697053"/>
    <lineage>
        <taxon>Bacteria</taxon>
        <taxon>Pseudomonadati</taxon>
        <taxon>Pseudomonadota</taxon>
        <taxon>Gammaproteobacteria</taxon>
        <taxon>Pseudomonadales</taxon>
        <taxon>Pseudomonadaceae</taxon>
        <taxon>Thiopseudomonas</taxon>
    </lineage>
</organism>
<evidence type="ECO:0000256" key="1">
    <source>
        <dbReference type="SAM" id="Phobius"/>
    </source>
</evidence>
<feature type="transmembrane region" description="Helical" evidence="1">
    <location>
        <begin position="82"/>
        <end position="107"/>
    </location>
</feature>